<keyword evidence="7" id="KW-1185">Reference proteome</keyword>
<proteinExistence type="predicted"/>
<accession>A0ABM7MCR9</accession>
<keyword evidence="4 5" id="KW-0472">Membrane</keyword>
<feature type="transmembrane region" description="Helical" evidence="5">
    <location>
        <begin position="190"/>
        <end position="207"/>
    </location>
</feature>
<evidence type="ECO:0000256" key="3">
    <source>
        <dbReference type="ARBA" id="ARBA00022989"/>
    </source>
</evidence>
<dbReference type="Proteomes" id="UP001054820">
    <property type="component" value="Chromosome"/>
</dbReference>
<sequence length="250" mass="27360">MNPVNQQKLEQEHQPQAIAKRLAKLPKRQNISDAILGGIDGCVTTFAIVSGAIGAGFSASVALILGFANLFADGFSMAISNYEANKAQQEFADNIRQTEAEHIKQVPEGEREEIRQIFQRKGFEGDTLENIVQTITQNKALWIETMLIEEHGIQSRPPEAVKAALTTFSAFLVVGAIPLIPFLIPSFDVHQQFLFSTVLAGLMFFFIGMLKSFVFAKPIIYSGFSTLLTGGTAAGLAFLTGYILRELFGI</sequence>
<evidence type="ECO:0000313" key="6">
    <source>
        <dbReference type="EMBL" id="BCN93131.1"/>
    </source>
</evidence>
<keyword evidence="2 5" id="KW-0812">Transmembrane</keyword>
<feature type="transmembrane region" description="Helical" evidence="5">
    <location>
        <begin position="219"/>
        <end position="244"/>
    </location>
</feature>
<reference evidence="6" key="1">
    <citation type="journal article" date="2022" name="Arch. Microbiol.">
        <title>Thiomicrorhabdus immobilis sp. nov., a mesophilic sulfur-oxidizing bacterium isolated from sediment of a brackish lake in northern Japan.</title>
        <authorList>
            <person name="Kojima H."/>
            <person name="Mochizuki J."/>
            <person name="Kanda M."/>
            <person name="Watanabe T."/>
            <person name="Fukui M."/>
        </authorList>
    </citation>
    <scope>NUCLEOTIDE SEQUENCE</scope>
    <source>
        <strain evidence="6">Am19</strain>
    </source>
</reference>
<protein>
    <submittedName>
        <fullName evidence="6">Membrane protein</fullName>
    </submittedName>
</protein>
<evidence type="ECO:0000256" key="5">
    <source>
        <dbReference type="SAM" id="Phobius"/>
    </source>
</evidence>
<organism evidence="6 7">
    <name type="scientific">Thiomicrorhabdus immobilis</name>
    <dbReference type="NCBI Taxonomy" id="2791037"/>
    <lineage>
        <taxon>Bacteria</taxon>
        <taxon>Pseudomonadati</taxon>
        <taxon>Pseudomonadota</taxon>
        <taxon>Gammaproteobacteria</taxon>
        <taxon>Thiotrichales</taxon>
        <taxon>Piscirickettsiaceae</taxon>
        <taxon>Thiomicrorhabdus</taxon>
    </lineage>
</organism>
<name>A0ABM7MCR9_9GAMM</name>
<feature type="transmembrane region" description="Helical" evidence="5">
    <location>
        <begin position="163"/>
        <end position="184"/>
    </location>
</feature>
<dbReference type="PANTHER" id="PTHR31851">
    <property type="entry name" value="FE(2+)/MN(2+) TRANSPORTER PCL1"/>
    <property type="match status" value="1"/>
</dbReference>
<evidence type="ECO:0000313" key="7">
    <source>
        <dbReference type="Proteomes" id="UP001054820"/>
    </source>
</evidence>
<evidence type="ECO:0000256" key="4">
    <source>
        <dbReference type="ARBA" id="ARBA00023136"/>
    </source>
</evidence>
<evidence type="ECO:0000256" key="1">
    <source>
        <dbReference type="ARBA" id="ARBA00004127"/>
    </source>
</evidence>
<dbReference type="EMBL" id="AP024202">
    <property type="protein sequence ID" value="BCN93131.1"/>
    <property type="molecule type" value="Genomic_DNA"/>
</dbReference>
<dbReference type="InterPro" id="IPR008217">
    <property type="entry name" value="Ccc1_fam"/>
</dbReference>
<dbReference type="RefSeq" id="WP_237264040.1">
    <property type="nucleotide sequence ID" value="NZ_AP024202.1"/>
</dbReference>
<evidence type="ECO:0000256" key="2">
    <source>
        <dbReference type="ARBA" id="ARBA00022692"/>
    </source>
</evidence>
<keyword evidence="3 5" id="KW-1133">Transmembrane helix</keyword>
<feature type="transmembrane region" description="Helical" evidence="5">
    <location>
        <begin position="46"/>
        <end position="72"/>
    </location>
</feature>
<dbReference type="Pfam" id="PF01988">
    <property type="entry name" value="VIT1"/>
    <property type="match status" value="1"/>
</dbReference>
<comment type="subcellular location">
    <subcellularLocation>
        <location evidence="1">Endomembrane system</location>
        <topology evidence="1">Multi-pass membrane protein</topology>
    </subcellularLocation>
</comment>
<gene>
    <name evidence="6" type="ORF">THMIRHAM_09160</name>
</gene>